<proteinExistence type="predicted"/>
<reference evidence="1 2" key="1">
    <citation type="submission" date="2012-12" db="EMBL/GenBank/DDBJ databases">
        <title>Novel taxa of Listeriaceae from agricultural environments in the United States.</title>
        <authorList>
            <person name="den Bakker H.C."/>
            <person name="Allred A."/>
            <person name="Warchocki S."/>
            <person name="Wright E.M."/>
            <person name="Burrell A."/>
            <person name="Nightingale K.K."/>
            <person name="Kephart D."/>
            <person name="Wiedmann M."/>
        </authorList>
    </citation>
    <scope>NUCLEOTIDE SEQUENCE [LARGE SCALE GENOMIC DNA]</scope>
    <source>
        <strain evidence="1 2">FSL S10-1203</strain>
    </source>
</reference>
<dbReference type="RefSeq" id="WP_036065195.1">
    <property type="nucleotide sequence ID" value="NZ_AODM01000076.1"/>
</dbReference>
<dbReference type="Proteomes" id="UP000019241">
    <property type="component" value="Unassembled WGS sequence"/>
</dbReference>
<accession>W7DL44</accession>
<dbReference type="EMBL" id="AODM01000076">
    <property type="protein sequence ID" value="EUJ46213.1"/>
    <property type="molecule type" value="Genomic_DNA"/>
</dbReference>
<evidence type="ECO:0000313" key="1">
    <source>
        <dbReference type="EMBL" id="EUJ46213.1"/>
    </source>
</evidence>
<name>W7DL44_9LIST</name>
<protein>
    <submittedName>
        <fullName evidence="1">Uncharacterized protein</fullName>
    </submittedName>
</protein>
<sequence length="67" mass="7736">MQTGRLLIFTNGYQVLGSIGHTEQFSVHLNKHFNRTIGEEEKRVIFKAIFAYVETPIAERSLPKEDE</sequence>
<comment type="caution">
    <text evidence="1">The sequence shown here is derived from an EMBL/GenBank/DDBJ whole genome shotgun (WGS) entry which is preliminary data.</text>
</comment>
<dbReference type="PATRIC" id="fig|1265822.4.peg.3915"/>
<evidence type="ECO:0000313" key="2">
    <source>
        <dbReference type="Proteomes" id="UP000019241"/>
    </source>
</evidence>
<organism evidence="1 2">
    <name type="scientific">Listeria fleischmannii FSL S10-1203</name>
    <dbReference type="NCBI Taxonomy" id="1265822"/>
    <lineage>
        <taxon>Bacteria</taxon>
        <taxon>Bacillati</taxon>
        <taxon>Bacillota</taxon>
        <taxon>Bacilli</taxon>
        <taxon>Bacillales</taxon>
        <taxon>Listeriaceae</taxon>
        <taxon>Listeria</taxon>
    </lineage>
</organism>
<dbReference type="AlphaFoldDB" id="W7DL44"/>
<gene>
    <name evidence="1" type="ORF">MCOL2_19159</name>
</gene>